<dbReference type="PANTHER" id="PTHR46412:SF6">
    <property type="entry name" value="TRANSCRIPTION FACTOR BIM2"/>
    <property type="match status" value="1"/>
</dbReference>
<organism evidence="1 2">
    <name type="scientific">Olea europaea subsp. europaea</name>
    <dbReference type="NCBI Taxonomy" id="158383"/>
    <lineage>
        <taxon>Eukaryota</taxon>
        <taxon>Viridiplantae</taxon>
        <taxon>Streptophyta</taxon>
        <taxon>Embryophyta</taxon>
        <taxon>Tracheophyta</taxon>
        <taxon>Spermatophyta</taxon>
        <taxon>Magnoliopsida</taxon>
        <taxon>eudicotyledons</taxon>
        <taxon>Gunneridae</taxon>
        <taxon>Pentapetalae</taxon>
        <taxon>asterids</taxon>
        <taxon>lamiids</taxon>
        <taxon>Lamiales</taxon>
        <taxon>Oleaceae</taxon>
        <taxon>Oleeae</taxon>
        <taxon>Olea</taxon>
    </lineage>
</organism>
<dbReference type="GO" id="GO:0006351">
    <property type="term" value="P:DNA-templated transcription"/>
    <property type="evidence" value="ECO:0007669"/>
    <property type="project" value="InterPro"/>
</dbReference>
<proteinExistence type="predicted"/>
<evidence type="ECO:0000313" key="2">
    <source>
        <dbReference type="Proteomes" id="UP000594638"/>
    </source>
</evidence>
<gene>
    <name evidence="1" type="ORF">OLEA9_A097985</name>
</gene>
<keyword evidence="2" id="KW-1185">Reference proteome</keyword>
<accession>A0A8S0PWR7</accession>
<reference evidence="1 2" key="1">
    <citation type="submission" date="2019-12" db="EMBL/GenBank/DDBJ databases">
        <authorList>
            <person name="Alioto T."/>
            <person name="Alioto T."/>
            <person name="Gomez Garrido J."/>
        </authorList>
    </citation>
    <scope>NUCLEOTIDE SEQUENCE [LARGE SCALE GENOMIC DNA]</scope>
</reference>
<dbReference type="GO" id="GO:0046983">
    <property type="term" value="F:protein dimerization activity"/>
    <property type="evidence" value="ECO:0007669"/>
    <property type="project" value="InterPro"/>
</dbReference>
<dbReference type="Proteomes" id="UP000594638">
    <property type="component" value="Unassembled WGS sequence"/>
</dbReference>
<evidence type="ECO:0000313" key="1">
    <source>
        <dbReference type="EMBL" id="CAA2959167.1"/>
    </source>
</evidence>
<sequence length="212" mass="23371">MYNFYMKSCNKYEGSYQSWISEPTKVMPWRNSHWQAQSFAVNSQIMKNDAGPVSAFPGRLEENNVAVSSTMQQLCQQNPLVSYSNRDASCRVMELHNALANKATGIPVPLQASLPISVPNNGAFSGSLPRRALDGQSIKCPTNTVTLNPQEELMIEGGKINISSFYSQELLNSLSRALQSSGVDVSQASISVQINLGKQANQHRAYQLLRIT</sequence>
<name>A0A8S0PWR7_OLEEU</name>
<dbReference type="Gramene" id="OE9A097985T1">
    <property type="protein sequence ID" value="OE9A097985C1"/>
    <property type="gene ID" value="OE9A097985"/>
</dbReference>
<dbReference type="AlphaFoldDB" id="A0A8S0PWR7"/>
<dbReference type="OrthoDB" id="690068at2759"/>
<dbReference type="EMBL" id="CACTIH010000309">
    <property type="protein sequence ID" value="CAA2959167.1"/>
    <property type="molecule type" value="Genomic_DNA"/>
</dbReference>
<dbReference type="GO" id="GO:0003700">
    <property type="term" value="F:DNA-binding transcription factor activity"/>
    <property type="evidence" value="ECO:0007669"/>
    <property type="project" value="InterPro"/>
</dbReference>
<protein>
    <submittedName>
        <fullName evidence="1">Uncharacterized protein</fullName>
    </submittedName>
</protein>
<dbReference type="PANTHER" id="PTHR46412">
    <property type="entry name" value="BES1-INTERACTING MYC-LIKE PROTEIN"/>
    <property type="match status" value="1"/>
</dbReference>
<dbReference type="InterPro" id="IPR044295">
    <property type="entry name" value="BIM1/2/3"/>
</dbReference>
<comment type="caution">
    <text evidence="1">The sequence shown here is derived from an EMBL/GenBank/DDBJ whole genome shotgun (WGS) entry which is preliminary data.</text>
</comment>